<evidence type="ECO:0000313" key="3">
    <source>
        <dbReference type="EMBL" id="ALA59451.1"/>
    </source>
</evidence>
<organism evidence="3 4">
    <name type="scientific">Nitrospira moscoviensis</name>
    <dbReference type="NCBI Taxonomy" id="42253"/>
    <lineage>
        <taxon>Bacteria</taxon>
        <taxon>Pseudomonadati</taxon>
        <taxon>Nitrospirota</taxon>
        <taxon>Nitrospiria</taxon>
        <taxon>Nitrospirales</taxon>
        <taxon>Nitrospiraceae</taxon>
        <taxon>Nitrospira</taxon>
    </lineage>
</organism>
<dbReference type="InterPro" id="IPR043472">
    <property type="entry name" value="Macro_dom-like"/>
</dbReference>
<evidence type="ECO:0000256" key="1">
    <source>
        <dbReference type="ARBA" id="ARBA00035885"/>
    </source>
</evidence>
<dbReference type="EMBL" id="CP011801">
    <property type="protein sequence ID" value="ALA59451.1"/>
    <property type="molecule type" value="Genomic_DNA"/>
</dbReference>
<sequence>MQELIGNLWDFHDQGFCIGIPVNGDRRRDGRAVMGAGVALPAANRFPNLPTLLGEKLRTSGNHSYYWHEFQLVTLPTKEAWTQPSSLGLIERTAREAVHLADYYRPNTIYCPRLGCGLGGLLWKDVAPILHVLWDDRFLIVHPGS</sequence>
<dbReference type="OrthoDB" id="9780211at2"/>
<dbReference type="Proteomes" id="UP000069205">
    <property type="component" value="Chromosome"/>
</dbReference>
<dbReference type="Gene3D" id="3.40.220.10">
    <property type="entry name" value="Leucine Aminopeptidase, subunit E, domain 1"/>
    <property type="match status" value="1"/>
</dbReference>
<protein>
    <recommendedName>
        <fullName evidence="2">Macro domain-containing protein</fullName>
    </recommendedName>
</protein>
<dbReference type="KEGG" id="nmv:NITMOv2_3052"/>
<accession>A0A0K2GES7</accession>
<proteinExistence type="predicted"/>
<evidence type="ECO:0000259" key="2">
    <source>
        <dbReference type="Pfam" id="PF01661"/>
    </source>
</evidence>
<dbReference type="InterPro" id="IPR050892">
    <property type="entry name" value="ADP-ribose_metab_enzymes"/>
</dbReference>
<dbReference type="STRING" id="42253.NITMOv2_3052"/>
<dbReference type="InterPro" id="IPR002589">
    <property type="entry name" value="Macro_dom"/>
</dbReference>
<dbReference type="PANTHER" id="PTHR12521">
    <property type="entry name" value="PROTEIN C6ORF130"/>
    <property type="match status" value="1"/>
</dbReference>
<comment type="catalytic activity">
    <reaction evidence="1">
        <text>an N-(ADP-alpha-D-ribosyl)-thymidine in DNA + H2O = a thymidine in DNA + ADP-D-ribose</text>
        <dbReference type="Rhea" id="RHEA:71655"/>
        <dbReference type="Rhea" id="RHEA-COMP:13556"/>
        <dbReference type="Rhea" id="RHEA-COMP:18051"/>
        <dbReference type="ChEBI" id="CHEBI:15377"/>
        <dbReference type="ChEBI" id="CHEBI:57967"/>
        <dbReference type="ChEBI" id="CHEBI:137386"/>
        <dbReference type="ChEBI" id="CHEBI:191199"/>
    </reaction>
    <physiologicalReaction direction="left-to-right" evidence="1">
        <dbReference type="Rhea" id="RHEA:71656"/>
    </physiologicalReaction>
</comment>
<dbReference type="RefSeq" id="WP_053380455.1">
    <property type="nucleotide sequence ID" value="NZ_CP011801.1"/>
</dbReference>
<dbReference type="PATRIC" id="fig|42253.5.peg.3010"/>
<reference evidence="3 4" key="1">
    <citation type="journal article" date="2015" name="Proc. Natl. Acad. Sci. U.S.A.">
        <title>Expanded metabolic versatility of ubiquitous nitrite-oxidizing bacteria from the genus Nitrospira.</title>
        <authorList>
            <person name="Koch H."/>
            <person name="Lucker S."/>
            <person name="Albertsen M."/>
            <person name="Kitzinger K."/>
            <person name="Herbold C."/>
            <person name="Spieck E."/>
            <person name="Nielsen P.H."/>
            <person name="Wagner M."/>
            <person name="Daims H."/>
        </authorList>
    </citation>
    <scope>NUCLEOTIDE SEQUENCE [LARGE SCALE GENOMIC DNA]</scope>
    <source>
        <strain evidence="3 4">NSP M-1</strain>
    </source>
</reference>
<dbReference type="SUPFAM" id="SSF52949">
    <property type="entry name" value="Macro domain-like"/>
    <property type="match status" value="1"/>
</dbReference>
<dbReference type="GO" id="GO:0140291">
    <property type="term" value="P:peptidyl-glutamate ADP-deribosylation"/>
    <property type="evidence" value="ECO:0007669"/>
    <property type="project" value="TreeGrafter"/>
</dbReference>
<dbReference type="Pfam" id="PF01661">
    <property type="entry name" value="Macro"/>
    <property type="match status" value="1"/>
</dbReference>
<gene>
    <name evidence="3" type="ORF">NITMOv2_3052</name>
</gene>
<dbReference type="PANTHER" id="PTHR12521:SF0">
    <property type="entry name" value="ADP-RIBOSE GLYCOHYDROLASE OARD1"/>
    <property type="match status" value="1"/>
</dbReference>
<evidence type="ECO:0000313" key="4">
    <source>
        <dbReference type="Proteomes" id="UP000069205"/>
    </source>
</evidence>
<dbReference type="AlphaFoldDB" id="A0A0K2GES7"/>
<keyword evidence="4" id="KW-1185">Reference proteome</keyword>
<name>A0A0K2GES7_NITMO</name>
<feature type="domain" description="Macro" evidence="2">
    <location>
        <begin position="75"/>
        <end position="129"/>
    </location>
</feature>